<dbReference type="InterPro" id="IPR023404">
    <property type="entry name" value="rSAM_horseshoe"/>
</dbReference>
<protein>
    <recommendedName>
        <fullName evidence="15">Coproporphyrinogen-III oxidase</fullName>
        <ecNumber evidence="15">1.3.98.3</ecNumber>
    </recommendedName>
</protein>
<dbReference type="InterPro" id="IPR004558">
    <property type="entry name" value="Coprogen_oxidase_HemN"/>
</dbReference>
<name>A0A9W6GXP0_9HYPH</name>
<dbReference type="Proteomes" id="UP001144323">
    <property type="component" value="Unassembled WGS sequence"/>
</dbReference>
<evidence type="ECO:0000256" key="12">
    <source>
        <dbReference type="ARBA" id="ARBA00023244"/>
    </source>
</evidence>
<dbReference type="SFLD" id="SFLDG01082">
    <property type="entry name" value="B12-binding_domain_containing"/>
    <property type="match status" value="1"/>
</dbReference>
<proteinExistence type="inferred from homology"/>
<dbReference type="GO" id="GO:0006782">
    <property type="term" value="P:protoporphyrinogen IX biosynthetic process"/>
    <property type="evidence" value="ECO:0007669"/>
    <property type="project" value="TreeGrafter"/>
</dbReference>
<dbReference type="PROSITE" id="PS51918">
    <property type="entry name" value="RADICAL_SAM"/>
    <property type="match status" value="1"/>
</dbReference>
<evidence type="ECO:0000313" key="19">
    <source>
        <dbReference type="EMBL" id="GLI94831.1"/>
    </source>
</evidence>
<evidence type="ECO:0000256" key="16">
    <source>
        <dbReference type="PIRSR" id="PIRSR000167-1"/>
    </source>
</evidence>
<evidence type="ECO:0000256" key="4">
    <source>
        <dbReference type="ARBA" id="ARBA00011245"/>
    </source>
</evidence>
<feature type="binding site" evidence="16">
    <location>
        <position position="170"/>
    </location>
    <ligand>
        <name>S-adenosyl-L-methionine</name>
        <dbReference type="ChEBI" id="CHEBI:59789"/>
        <label>2</label>
    </ligand>
</feature>
<evidence type="ECO:0000256" key="14">
    <source>
        <dbReference type="ARBA" id="ARBA00048321"/>
    </source>
</evidence>
<feature type="binding site" evidence="17">
    <location>
        <position position="59"/>
    </location>
    <ligand>
        <name>[4Fe-4S] cluster</name>
        <dbReference type="ChEBI" id="CHEBI:49883"/>
        <note>4Fe-4S-S-AdoMet</note>
    </ligand>
</feature>
<comment type="similarity">
    <text evidence="3 15">Belongs to the anaerobic coproporphyrinogen-III oxidase family.</text>
</comment>
<keyword evidence="8 15" id="KW-0479">Metal-binding</keyword>
<keyword evidence="5 15" id="KW-0004">4Fe-4S</keyword>
<evidence type="ECO:0000256" key="15">
    <source>
        <dbReference type="PIRNR" id="PIRNR000167"/>
    </source>
</evidence>
<feature type="binding site" evidence="16">
    <location>
        <position position="110"/>
    </location>
    <ligand>
        <name>S-adenosyl-L-methionine</name>
        <dbReference type="ChEBI" id="CHEBI:59789"/>
        <label>1</label>
    </ligand>
</feature>
<dbReference type="Gene3D" id="3.80.30.20">
    <property type="entry name" value="tm_1862 like domain"/>
    <property type="match status" value="1"/>
</dbReference>
<feature type="binding site" evidence="16">
    <location>
        <position position="182"/>
    </location>
    <ligand>
        <name>S-adenosyl-L-methionine</name>
        <dbReference type="ChEBI" id="CHEBI:59789"/>
        <label>2</label>
    </ligand>
</feature>
<feature type="binding site" evidence="16">
    <location>
        <position position="207"/>
    </location>
    <ligand>
        <name>S-adenosyl-L-methionine</name>
        <dbReference type="ChEBI" id="CHEBI:59789"/>
        <label>2</label>
    </ligand>
</feature>
<evidence type="ECO:0000256" key="10">
    <source>
        <dbReference type="ARBA" id="ARBA00023004"/>
    </source>
</evidence>
<evidence type="ECO:0000259" key="18">
    <source>
        <dbReference type="PROSITE" id="PS51918"/>
    </source>
</evidence>
<feature type="binding site" evidence="16">
    <location>
        <position position="143"/>
    </location>
    <ligand>
        <name>S-adenosyl-L-methionine</name>
        <dbReference type="ChEBI" id="CHEBI:59789"/>
        <label>1</label>
    </ligand>
</feature>
<keyword evidence="7 15" id="KW-0949">S-adenosyl-L-methionine</keyword>
<dbReference type="InterPro" id="IPR006638">
    <property type="entry name" value="Elp3/MiaA/NifB-like_rSAM"/>
</dbReference>
<dbReference type="InterPro" id="IPR007197">
    <property type="entry name" value="rSAM"/>
</dbReference>
<dbReference type="EC" id="1.3.98.3" evidence="15"/>
<dbReference type="PIRSF" id="PIRSF000167">
    <property type="entry name" value="HemN"/>
    <property type="match status" value="1"/>
</dbReference>
<feature type="binding site" evidence="16">
    <location>
        <position position="53"/>
    </location>
    <ligand>
        <name>S-adenosyl-L-methionine</name>
        <dbReference type="ChEBI" id="CHEBI:59789"/>
        <label>1</label>
    </ligand>
</feature>
<evidence type="ECO:0000256" key="11">
    <source>
        <dbReference type="ARBA" id="ARBA00023014"/>
    </source>
</evidence>
<evidence type="ECO:0000256" key="6">
    <source>
        <dbReference type="ARBA" id="ARBA00022490"/>
    </source>
</evidence>
<feature type="binding site" evidence="16">
    <location>
        <position position="241"/>
    </location>
    <ligand>
        <name>S-adenosyl-L-methionine</name>
        <dbReference type="ChEBI" id="CHEBI:59789"/>
        <label>2</label>
    </ligand>
</feature>
<dbReference type="PANTHER" id="PTHR13932">
    <property type="entry name" value="COPROPORPHYRINIGEN III OXIDASE"/>
    <property type="match status" value="1"/>
</dbReference>
<comment type="subunit">
    <text evidence="4">Monomer.</text>
</comment>
<dbReference type="InterPro" id="IPR058240">
    <property type="entry name" value="rSAM_sf"/>
</dbReference>
<evidence type="ECO:0000256" key="13">
    <source>
        <dbReference type="ARBA" id="ARBA00024295"/>
    </source>
</evidence>
<evidence type="ECO:0000256" key="9">
    <source>
        <dbReference type="ARBA" id="ARBA00023002"/>
    </source>
</evidence>
<dbReference type="EMBL" id="BSEC01000001">
    <property type="protein sequence ID" value="GLI94831.1"/>
    <property type="molecule type" value="Genomic_DNA"/>
</dbReference>
<feature type="binding site" evidence="17">
    <location>
        <position position="63"/>
    </location>
    <ligand>
        <name>[4Fe-4S] cluster</name>
        <dbReference type="ChEBI" id="CHEBI:49883"/>
        <note>4Fe-4S-S-AdoMet</note>
    </ligand>
</feature>
<dbReference type="GO" id="GO:0004109">
    <property type="term" value="F:coproporphyrinogen oxidase activity"/>
    <property type="evidence" value="ECO:0007669"/>
    <property type="project" value="InterPro"/>
</dbReference>
<comment type="function">
    <text evidence="13">Involved in the heme biosynthesis. Catalyzes the anaerobic oxidative decarboxylation of propionate groups of rings A and B of coproporphyrinogen III to yield the vinyl groups in protoporphyrinogen IX.</text>
</comment>
<comment type="cofactor">
    <cofactor evidence="15 17">
        <name>[4Fe-4S] cluster</name>
        <dbReference type="ChEBI" id="CHEBI:49883"/>
    </cofactor>
    <text evidence="15 17">Binds 1 [4Fe-4S] cluster. The cluster is coordinated with 3 cysteines and an exchangeable S-adenosyl-L-methionine.</text>
</comment>
<gene>
    <name evidence="19" type="primary">hemN_3</name>
    <name evidence="19" type="ORF">LMG27198_38230</name>
</gene>
<feature type="binding site" evidence="16">
    <location>
        <position position="327"/>
    </location>
    <ligand>
        <name>S-adenosyl-L-methionine</name>
        <dbReference type="ChEBI" id="CHEBI:59789"/>
        <label>1</label>
    </ligand>
</feature>
<feature type="binding site" evidence="16">
    <location>
        <begin position="65"/>
        <end position="67"/>
    </location>
    <ligand>
        <name>S-adenosyl-L-methionine</name>
        <dbReference type="ChEBI" id="CHEBI:59789"/>
        <label>2</label>
    </ligand>
</feature>
<evidence type="ECO:0000256" key="3">
    <source>
        <dbReference type="ARBA" id="ARBA00005493"/>
    </source>
</evidence>
<reference evidence="19" key="1">
    <citation type="journal article" date="2023" name="Int. J. Syst. Evol. Microbiol.">
        <title>Methylocystis iwaonis sp. nov., a type II methane-oxidizing bacterium from surface soil of a rice paddy field in Japan, and emended description of the genus Methylocystis (ex Whittenbury et al. 1970) Bowman et al. 1993.</title>
        <authorList>
            <person name="Kaise H."/>
            <person name="Sawadogo J.B."/>
            <person name="Alam M.S."/>
            <person name="Ueno C."/>
            <person name="Dianou D."/>
            <person name="Shinjo R."/>
            <person name="Asakawa S."/>
        </authorList>
    </citation>
    <scope>NUCLEOTIDE SEQUENCE</scope>
    <source>
        <strain evidence="19">LMG27198</strain>
    </source>
</reference>
<dbReference type="AlphaFoldDB" id="A0A9W6GXP0"/>
<comment type="pathway">
    <text evidence="2 15">Porphyrin-containing compound metabolism; protoporphyrin-IX biosynthesis; protoporphyrinogen-IX from coproporphyrinogen-III (AdoMet route): step 1/1.</text>
</comment>
<dbReference type="Gene3D" id="1.10.10.920">
    <property type="match status" value="1"/>
</dbReference>
<dbReference type="InterPro" id="IPR034505">
    <property type="entry name" value="Coproporphyrinogen-III_oxidase"/>
</dbReference>
<dbReference type="NCBIfam" id="TIGR00538">
    <property type="entry name" value="hemN"/>
    <property type="match status" value="1"/>
</dbReference>
<keyword evidence="11 15" id="KW-0411">Iron-sulfur</keyword>
<dbReference type="PANTHER" id="PTHR13932:SF6">
    <property type="entry name" value="OXYGEN-INDEPENDENT COPROPORPHYRINOGEN III OXIDASE"/>
    <property type="match status" value="1"/>
</dbReference>
<evidence type="ECO:0000256" key="17">
    <source>
        <dbReference type="PIRSR" id="PIRSR000167-2"/>
    </source>
</evidence>
<comment type="catalytic activity">
    <reaction evidence="14 15">
        <text>coproporphyrinogen III + 2 S-adenosyl-L-methionine = protoporphyrinogen IX + 2 5'-deoxyadenosine + 2 L-methionine + 2 CO2</text>
        <dbReference type="Rhea" id="RHEA:15425"/>
        <dbReference type="ChEBI" id="CHEBI:16526"/>
        <dbReference type="ChEBI" id="CHEBI:17319"/>
        <dbReference type="ChEBI" id="CHEBI:57307"/>
        <dbReference type="ChEBI" id="CHEBI:57309"/>
        <dbReference type="ChEBI" id="CHEBI:57844"/>
        <dbReference type="ChEBI" id="CHEBI:59789"/>
        <dbReference type="EC" id="1.3.98.3"/>
    </reaction>
</comment>
<evidence type="ECO:0000256" key="7">
    <source>
        <dbReference type="ARBA" id="ARBA00022691"/>
    </source>
</evidence>
<evidence type="ECO:0000256" key="2">
    <source>
        <dbReference type="ARBA" id="ARBA00004785"/>
    </source>
</evidence>
<accession>A0A9W6GXP0</accession>
<keyword evidence="12 15" id="KW-0627">Porphyrin biosynthesis</keyword>
<feature type="binding site" evidence="17">
    <location>
        <position position="66"/>
    </location>
    <ligand>
        <name>[4Fe-4S] cluster</name>
        <dbReference type="ChEBI" id="CHEBI:49883"/>
        <note>4Fe-4S-S-AdoMet</note>
    </ligand>
</feature>
<keyword evidence="10 15" id="KW-0408">Iron</keyword>
<feature type="domain" description="Radical SAM core" evidence="18">
    <location>
        <begin position="44"/>
        <end position="286"/>
    </location>
</feature>
<dbReference type="SFLD" id="SFLDG01065">
    <property type="entry name" value="anaerobic_coproporphyrinogen-I"/>
    <property type="match status" value="1"/>
</dbReference>
<dbReference type="GO" id="GO:0051539">
    <property type="term" value="F:4 iron, 4 sulfur cluster binding"/>
    <property type="evidence" value="ECO:0007669"/>
    <property type="project" value="UniProtKB-KW"/>
</dbReference>
<dbReference type="Pfam" id="PF04055">
    <property type="entry name" value="Radical_SAM"/>
    <property type="match status" value="1"/>
</dbReference>
<comment type="caution">
    <text evidence="19">The sequence shown here is derived from an EMBL/GenBank/DDBJ whole genome shotgun (WGS) entry which is preliminary data.</text>
</comment>
<keyword evidence="20" id="KW-1185">Reference proteome</keyword>
<dbReference type="SUPFAM" id="SSF102114">
    <property type="entry name" value="Radical SAM enzymes"/>
    <property type="match status" value="1"/>
</dbReference>
<dbReference type="GO" id="GO:0046872">
    <property type="term" value="F:metal ion binding"/>
    <property type="evidence" value="ECO:0007669"/>
    <property type="project" value="UniProtKB-KW"/>
</dbReference>
<dbReference type="SMART" id="SM00729">
    <property type="entry name" value="Elp3"/>
    <property type="match status" value="1"/>
</dbReference>
<organism evidence="19 20">
    <name type="scientific">Methylocystis echinoides</name>
    <dbReference type="NCBI Taxonomy" id="29468"/>
    <lineage>
        <taxon>Bacteria</taxon>
        <taxon>Pseudomonadati</taxon>
        <taxon>Pseudomonadota</taxon>
        <taxon>Alphaproteobacteria</taxon>
        <taxon>Hyphomicrobiales</taxon>
        <taxon>Methylocystaceae</taxon>
        <taxon>Methylocystis</taxon>
    </lineage>
</organism>
<dbReference type="GO" id="GO:0051989">
    <property type="term" value="F:coproporphyrinogen dehydrogenase activity"/>
    <property type="evidence" value="ECO:0007669"/>
    <property type="project" value="UniProtKB-EC"/>
</dbReference>
<evidence type="ECO:0000313" key="20">
    <source>
        <dbReference type="Proteomes" id="UP001144323"/>
    </source>
</evidence>
<evidence type="ECO:0000256" key="8">
    <source>
        <dbReference type="ARBA" id="ARBA00022723"/>
    </source>
</evidence>
<sequence>MMLTPEVIARHASRSTPRYTSYPTAPHFHDGVDHETYLDWLAALPADASLSLYLHVPFCDTLCWFCGCHTKITRQYAPVAAYLDALVKEIEFIGNAAPETAHVRHIHWGGGSPTILVSDDIRRLSGAIRSVFSVAADAEFAVEVDPRGMDDAGIDALAESGLTRVSIGVQDFDPNVQAAINRVQSFEETRRVVDAFRARGVASLNIDAMYGLPGQREAQLAATLDDVLRLEPDRIALFGYAHVPWMKRHQSMIHEADLPQAVERYDQSAFAAQRLLNAGYAQIGIDHFALKHDSLATAARDNRLRRNFQGYTIDSADALLGLGASAIGRLPQGYVQNEAAIAKYERMIQAEGCAVTRGLALSEEDRVRALVIERLMCDLTFSARELSGAPSAIVSAVIAQAQDALANDREGFLTPTPDGFMVTPEGRPFVRNIAAQFDSYLTTARGRHSQTV</sequence>
<keyword evidence="9 15" id="KW-0560">Oxidoreductase</keyword>
<evidence type="ECO:0000256" key="1">
    <source>
        <dbReference type="ARBA" id="ARBA00004496"/>
    </source>
</evidence>
<keyword evidence="6 15" id="KW-0963">Cytoplasm</keyword>
<dbReference type="GO" id="GO:0005737">
    <property type="term" value="C:cytoplasm"/>
    <property type="evidence" value="ECO:0007669"/>
    <property type="project" value="UniProtKB-SubCell"/>
</dbReference>
<dbReference type="SFLD" id="SFLDS00029">
    <property type="entry name" value="Radical_SAM"/>
    <property type="match status" value="1"/>
</dbReference>
<dbReference type="CDD" id="cd01335">
    <property type="entry name" value="Radical_SAM"/>
    <property type="match status" value="1"/>
</dbReference>
<comment type="subcellular location">
    <subcellularLocation>
        <location evidence="1 15">Cytoplasm</location>
    </subcellularLocation>
</comment>
<dbReference type="RefSeq" id="WP_281805064.1">
    <property type="nucleotide sequence ID" value="NZ_BSEC01000001.1"/>
</dbReference>
<evidence type="ECO:0000256" key="5">
    <source>
        <dbReference type="ARBA" id="ARBA00022485"/>
    </source>
</evidence>